<keyword evidence="3" id="KW-1185">Reference proteome</keyword>
<gene>
    <name evidence="2" type="ORF">EV356DRAFT_566172</name>
</gene>
<feature type="signal peptide" evidence="1">
    <location>
        <begin position="1"/>
        <end position="19"/>
    </location>
</feature>
<proteinExistence type="predicted"/>
<evidence type="ECO:0000313" key="3">
    <source>
        <dbReference type="Proteomes" id="UP000800092"/>
    </source>
</evidence>
<evidence type="ECO:0000256" key="1">
    <source>
        <dbReference type="SAM" id="SignalP"/>
    </source>
</evidence>
<accession>A0A6A6HCH3</accession>
<dbReference type="EMBL" id="ML991790">
    <property type="protein sequence ID" value="KAF2235538.1"/>
    <property type="molecule type" value="Genomic_DNA"/>
</dbReference>
<name>A0A6A6HCH3_VIRVR</name>
<dbReference type="AlphaFoldDB" id="A0A6A6HCH3"/>
<keyword evidence="1" id="KW-0732">Signal</keyword>
<reference evidence="2" key="1">
    <citation type="journal article" date="2020" name="Stud. Mycol.">
        <title>101 Dothideomycetes genomes: a test case for predicting lifestyles and emergence of pathogens.</title>
        <authorList>
            <person name="Haridas S."/>
            <person name="Albert R."/>
            <person name="Binder M."/>
            <person name="Bloem J."/>
            <person name="Labutti K."/>
            <person name="Salamov A."/>
            <person name="Andreopoulos B."/>
            <person name="Baker S."/>
            <person name="Barry K."/>
            <person name="Bills G."/>
            <person name="Bluhm B."/>
            <person name="Cannon C."/>
            <person name="Castanera R."/>
            <person name="Culley D."/>
            <person name="Daum C."/>
            <person name="Ezra D."/>
            <person name="Gonzalez J."/>
            <person name="Henrissat B."/>
            <person name="Kuo A."/>
            <person name="Liang C."/>
            <person name="Lipzen A."/>
            <person name="Lutzoni F."/>
            <person name="Magnuson J."/>
            <person name="Mondo S."/>
            <person name="Nolan M."/>
            <person name="Ohm R."/>
            <person name="Pangilinan J."/>
            <person name="Park H.-J."/>
            <person name="Ramirez L."/>
            <person name="Alfaro M."/>
            <person name="Sun H."/>
            <person name="Tritt A."/>
            <person name="Yoshinaga Y."/>
            <person name="Zwiers L.-H."/>
            <person name="Turgeon B."/>
            <person name="Goodwin S."/>
            <person name="Spatafora J."/>
            <person name="Crous P."/>
            <person name="Grigoriev I."/>
        </authorList>
    </citation>
    <scope>NUCLEOTIDE SEQUENCE</scope>
    <source>
        <strain evidence="2">Tuck. ex Michener</strain>
    </source>
</reference>
<evidence type="ECO:0000313" key="2">
    <source>
        <dbReference type="EMBL" id="KAF2235538.1"/>
    </source>
</evidence>
<sequence length="214" mass="23171">MKTSTALAILPILASYATAAPADTLEERGVWDKLKGSVSGPDDNYKGASQTNQKAFSSALEDEILCIQWTYPTKNGAPKNIKNLDQLVVDGNEHTDLICGNVQEKNTKFKATRFVLQKGKIGKGLEVDTPDFDYGGEGQGKLTWLGKVDGMDNGKPIKDVSKIKDPADDIVKHKDEGQLASSAFVTQLWGDISGNGTTGEEKHHILPGHKKNSF</sequence>
<feature type="chain" id="PRO_5025411954" evidence="1">
    <location>
        <begin position="20"/>
        <end position="214"/>
    </location>
</feature>
<dbReference type="Proteomes" id="UP000800092">
    <property type="component" value="Unassembled WGS sequence"/>
</dbReference>
<protein>
    <submittedName>
        <fullName evidence="2">Uncharacterized protein</fullName>
    </submittedName>
</protein>
<organism evidence="2 3">
    <name type="scientific">Viridothelium virens</name>
    <name type="common">Speckled blister lichen</name>
    <name type="synonym">Trypethelium virens</name>
    <dbReference type="NCBI Taxonomy" id="1048519"/>
    <lineage>
        <taxon>Eukaryota</taxon>
        <taxon>Fungi</taxon>
        <taxon>Dikarya</taxon>
        <taxon>Ascomycota</taxon>
        <taxon>Pezizomycotina</taxon>
        <taxon>Dothideomycetes</taxon>
        <taxon>Dothideomycetes incertae sedis</taxon>
        <taxon>Trypetheliales</taxon>
        <taxon>Trypetheliaceae</taxon>
        <taxon>Viridothelium</taxon>
    </lineage>
</organism>